<dbReference type="EMBL" id="JAHBCL010000007">
    <property type="protein sequence ID" value="MBS7526099.1"/>
    <property type="molecule type" value="Genomic_DNA"/>
</dbReference>
<evidence type="ECO:0000256" key="1">
    <source>
        <dbReference type="SAM" id="Phobius"/>
    </source>
</evidence>
<accession>A0ABS5PNZ7</accession>
<dbReference type="Proteomes" id="UP000746471">
    <property type="component" value="Unassembled WGS sequence"/>
</dbReference>
<comment type="caution">
    <text evidence="4">The sequence shown here is derived from an EMBL/GenBank/DDBJ whole genome shotgun (WGS) entry which is preliminary data.</text>
</comment>
<gene>
    <name evidence="4" type="ORF">KHM83_05385</name>
</gene>
<keyword evidence="1" id="KW-0472">Membrane</keyword>
<keyword evidence="1" id="KW-0812">Transmembrane</keyword>
<evidence type="ECO:0000313" key="4">
    <source>
        <dbReference type="EMBL" id="MBS7526099.1"/>
    </source>
</evidence>
<organism evidence="4 5">
    <name type="scientific">Fusibacter paucivorans</name>
    <dbReference type="NCBI Taxonomy" id="76009"/>
    <lineage>
        <taxon>Bacteria</taxon>
        <taxon>Bacillati</taxon>
        <taxon>Bacillota</taxon>
        <taxon>Clostridia</taxon>
        <taxon>Eubacteriales</taxon>
        <taxon>Eubacteriales Family XII. Incertae Sedis</taxon>
        <taxon>Fusibacter</taxon>
    </lineage>
</organism>
<keyword evidence="1" id="KW-1133">Transmembrane helix</keyword>
<feature type="signal peptide" evidence="2">
    <location>
        <begin position="1"/>
        <end position="25"/>
    </location>
</feature>
<feature type="chain" id="PRO_5045523557" description="MrpA C-terminal/MbhE domain-containing protein" evidence="2">
    <location>
        <begin position="26"/>
        <end position="90"/>
    </location>
</feature>
<evidence type="ECO:0000313" key="5">
    <source>
        <dbReference type="Proteomes" id="UP000746471"/>
    </source>
</evidence>
<evidence type="ECO:0000256" key="2">
    <source>
        <dbReference type="SAM" id="SignalP"/>
    </source>
</evidence>
<dbReference type="InterPro" id="IPR046806">
    <property type="entry name" value="MrpA_C/MbhE"/>
</dbReference>
<keyword evidence="5" id="KW-1185">Reference proteome</keyword>
<dbReference type="RefSeq" id="WP_213235883.1">
    <property type="nucleotide sequence ID" value="NZ_JAHBCL010000007.1"/>
</dbReference>
<evidence type="ECO:0000259" key="3">
    <source>
        <dbReference type="Pfam" id="PF20501"/>
    </source>
</evidence>
<protein>
    <recommendedName>
        <fullName evidence="3">MrpA C-terminal/MbhE domain-containing protein</fullName>
    </recommendedName>
</protein>
<name>A0ABS5PNZ7_9FIRM</name>
<feature type="transmembrane region" description="Helical" evidence="1">
    <location>
        <begin position="64"/>
        <end position="82"/>
    </location>
</feature>
<reference evidence="4 5" key="1">
    <citation type="submission" date="2021-05" db="EMBL/GenBank/DDBJ databases">
        <title>Fusibacter ferrireducens sp. nov., an anaerobic, sulfur- and Fe-reducing bacterium isolated from the mangrove sediment.</title>
        <authorList>
            <person name="Qiu D."/>
        </authorList>
    </citation>
    <scope>NUCLEOTIDE SEQUENCE [LARGE SCALE GENOMIC DNA]</scope>
    <source>
        <strain evidence="4 5">DSM 12116</strain>
    </source>
</reference>
<proteinExistence type="predicted"/>
<feature type="domain" description="MrpA C-terminal/MbhE" evidence="3">
    <location>
        <begin position="2"/>
        <end position="73"/>
    </location>
</feature>
<keyword evidence="2" id="KW-0732">Signal</keyword>
<dbReference type="Pfam" id="PF20501">
    <property type="entry name" value="MbhE"/>
    <property type="match status" value="1"/>
</dbReference>
<sequence>MKRRRTIALAIFICFAAVFWMTRQATLVTDAPVAAYYIENAYHDTASVNVVTAIYLNYRYYDTIFEALMLLFSIIGVIYMSVHEGSEHDE</sequence>